<evidence type="ECO:0000256" key="1">
    <source>
        <dbReference type="SAM" id="MobiDB-lite"/>
    </source>
</evidence>
<feature type="region of interest" description="Disordered" evidence="1">
    <location>
        <begin position="72"/>
        <end position="140"/>
    </location>
</feature>
<dbReference type="GO" id="GO:0005975">
    <property type="term" value="P:carbohydrate metabolic process"/>
    <property type="evidence" value="ECO:0007669"/>
    <property type="project" value="InterPro"/>
</dbReference>
<dbReference type="InterPro" id="IPR006837">
    <property type="entry name" value="Divergent_DAC"/>
</dbReference>
<protein>
    <recommendedName>
        <fullName evidence="4">Divergent polysaccharide deacetylase family protein</fullName>
    </recommendedName>
</protein>
<reference evidence="2" key="1">
    <citation type="submission" date="2021-02" db="EMBL/GenBank/DDBJ databases">
        <title>Genome sequence of Rhodospirillales sp. strain TMPK1 isolated from soil.</title>
        <authorList>
            <person name="Nakai R."/>
            <person name="Kusada H."/>
            <person name="Tamaki H."/>
        </authorList>
    </citation>
    <scope>NUCLEOTIDE SEQUENCE</scope>
    <source>
        <strain evidence="2">TMPK1</strain>
    </source>
</reference>
<dbReference type="CDD" id="cd10936">
    <property type="entry name" value="CE4_DAC2"/>
    <property type="match status" value="1"/>
</dbReference>
<dbReference type="RefSeq" id="WP_420242691.1">
    <property type="nucleotide sequence ID" value="NZ_BOPV01000001.1"/>
</dbReference>
<evidence type="ECO:0000313" key="3">
    <source>
        <dbReference type="Proteomes" id="UP000681075"/>
    </source>
</evidence>
<accession>A0A8S8XCK5</accession>
<dbReference type="Proteomes" id="UP000681075">
    <property type="component" value="Unassembled WGS sequence"/>
</dbReference>
<gene>
    <name evidence="2" type="ORF">TMPK1_18280</name>
</gene>
<dbReference type="PANTHER" id="PTHR30105">
    <property type="entry name" value="UNCHARACTERIZED YIBQ-RELATED"/>
    <property type="match status" value="1"/>
</dbReference>
<evidence type="ECO:0000313" key="2">
    <source>
        <dbReference type="EMBL" id="GIL39591.1"/>
    </source>
</evidence>
<name>A0A8S8XCK5_9PROT</name>
<sequence>MAGLSLVLLIFISGVAAWLLWASPTTNRQLASLGAVEVAIEKLPPGAKPDTGPLGAPDKAPAVGALVELPVLQPPPVPKLDVTPVGPQRKTADATPAATPGTTPPAGTPPAPGTNAPATTTPGATAPGTPPGTTTVNVPTMSNAAPEALKTVTAPLPPAPVAELTEQSPAGPLPKIGADGRAPWRVYSRPADPAEKRPRVAIVVTGLGLANEASMTALKLAPEATLAFAPFVDRLKFWVEDARKAGHEVLLSVPMEPTSYPKDDPGPQTLLTSSTETDNSTRLLSMLSRASGYVGIINSAGSRFQGDSGAMKPVLTQLRQRGLLYLELRTATQSASPPIVQALGLPYASVDRVLDSPATRVAVDTALAELEATARQKGFAIGVIGPHPIALERLQAWFGTLAQKGIVAVPVSAVATASGAGPVASTN</sequence>
<feature type="compositionally biased region" description="Pro residues" evidence="1">
    <location>
        <begin position="102"/>
        <end position="112"/>
    </location>
</feature>
<keyword evidence="3" id="KW-1185">Reference proteome</keyword>
<evidence type="ECO:0008006" key="4">
    <source>
        <dbReference type="Google" id="ProtNLM"/>
    </source>
</evidence>
<dbReference type="EMBL" id="BOPV01000001">
    <property type="protein sequence ID" value="GIL39591.1"/>
    <property type="molecule type" value="Genomic_DNA"/>
</dbReference>
<dbReference type="AlphaFoldDB" id="A0A8S8XCK5"/>
<dbReference type="Pfam" id="PF04748">
    <property type="entry name" value="Polysacc_deac_2"/>
    <property type="match status" value="1"/>
</dbReference>
<organism evidence="2 3">
    <name type="scientific">Roseiterribacter gracilis</name>
    <dbReference type="NCBI Taxonomy" id="2812848"/>
    <lineage>
        <taxon>Bacteria</taxon>
        <taxon>Pseudomonadati</taxon>
        <taxon>Pseudomonadota</taxon>
        <taxon>Alphaproteobacteria</taxon>
        <taxon>Rhodospirillales</taxon>
        <taxon>Roseiterribacteraceae</taxon>
        <taxon>Roseiterribacter</taxon>
    </lineage>
</organism>
<dbReference type="Gene3D" id="3.20.20.370">
    <property type="entry name" value="Glycoside hydrolase/deacetylase"/>
    <property type="match status" value="1"/>
</dbReference>
<feature type="compositionally biased region" description="Low complexity" evidence="1">
    <location>
        <begin position="113"/>
        <end position="135"/>
    </location>
</feature>
<dbReference type="PANTHER" id="PTHR30105:SF2">
    <property type="entry name" value="DIVERGENT POLYSACCHARIDE DEACETYLASE SUPERFAMILY"/>
    <property type="match status" value="1"/>
</dbReference>
<feature type="region of interest" description="Disordered" evidence="1">
    <location>
        <begin position="256"/>
        <end position="277"/>
    </location>
</feature>
<comment type="caution">
    <text evidence="2">The sequence shown here is derived from an EMBL/GenBank/DDBJ whole genome shotgun (WGS) entry which is preliminary data.</text>
</comment>
<proteinExistence type="predicted"/>
<dbReference type="InterPro" id="IPR011330">
    <property type="entry name" value="Glyco_hydro/deAcase_b/a-brl"/>
</dbReference>
<dbReference type="SUPFAM" id="SSF88713">
    <property type="entry name" value="Glycoside hydrolase/deacetylase"/>
    <property type="match status" value="1"/>
</dbReference>